<dbReference type="Pfam" id="PF08401">
    <property type="entry name" value="ArdcN"/>
    <property type="match status" value="1"/>
</dbReference>
<evidence type="ECO:0000313" key="2">
    <source>
        <dbReference type="EMBL" id="GLI34988.1"/>
    </source>
</evidence>
<proteinExistence type="predicted"/>
<organism evidence="2 3">
    <name type="scientific">Desulforhabdus amnigena</name>
    <dbReference type="NCBI Taxonomy" id="40218"/>
    <lineage>
        <taxon>Bacteria</taxon>
        <taxon>Pseudomonadati</taxon>
        <taxon>Thermodesulfobacteriota</taxon>
        <taxon>Syntrophobacteria</taxon>
        <taxon>Syntrophobacterales</taxon>
        <taxon>Syntrophobacteraceae</taxon>
        <taxon>Desulforhabdus</taxon>
    </lineage>
</organism>
<accession>A0A9W6FU93</accession>
<dbReference type="Proteomes" id="UP001144372">
    <property type="component" value="Unassembled WGS sequence"/>
</dbReference>
<dbReference type="EMBL" id="BSDR01000001">
    <property type="protein sequence ID" value="GLI34988.1"/>
    <property type="molecule type" value="Genomic_DNA"/>
</dbReference>
<feature type="domain" description="N-terminal" evidence="1">
    <location>
        <begin position="54"/>
        <end position="105"/>
    </location>
</feature>
<dbReference type="RefSeq" id="WP_281794490.1">
    <property type="nucleotide sequence ID" value="NZ_BSDR01000001.1"/>
</dbReference>
<dbReference type="GO" id="GO:0003697">
    <property type="term" value="F:single-stranded DNA binding"/>
    <property type="evidence" value="ECO:0007669"/>
    <property type="project" value="InterPro"/>
</dbReference>
<comment type="caution">
    <text evidence="2">The sequence shown here is derived from an EMBL/GenBank/DDBJ whole genome shotgun (WGS) entry which is preliminary data.</text>
</comment>
<protein>
    <recommendedName>
        <fullName evidence="1">N-terminal domain-containing protein</fullName>
    </recommendedName>
</protein>
<sequence length="144" mass="16559">MVERDTGIGGADEAPRPSQFEIKQRIDGAWRSLMEVLKESPERAISEFIEYSKSANIRRFSLLNQFFLYAQSWGKARFVLTKRAWERLGRTVKAGEKPYRVFVLLPISAGYSRRRGPGRRCYTGAEHGRCSGYVCMEHAEYDIS</sequence>
<evidence type="ECO:0000313" key="3">
    <source>
        <dbReference type="Proteomes" id="UP001144372"/>
    </source>
</evidence>
<gene>
    <name evidence="2" type="ORF">DAMNIGENAA_24210</name>
</gene>
<keyword evidence="3" id="KW-1185">Reference proteome</keyword>
<dbReference type="AlphaFoldDB" id="A0A9W6FU93"/>
<dbReference type="InterPro" id="IPR013610">
    <property type="entry name" value="ArdC_N"/>
</dbReference>
<evidence type="ECO:0000259" key="1">
    <source>
        <dbReference type="Pfam" id="PF08401"/>
    </source>
</evidence>
<reference evidence="2" key="1">
    <citation type="submission" date="2022-12" db="EMBL/GenBank/DDBJ databases">
        <title>Reference genome sequencing for broad-spectrum identification of bacterial and archaeal isolates by mass spectrometry.</title>
        <authorList>
            <person name="Sekiguchi Y."/>
            <person name="Tourlousse D.M."/>
        </authorList>
    </citation>
    <scope>NUCLEOTIDE SEQUENCE</scope>
    <source>
        <strain evidence="2">ASRB1</strain>
    </source>
</reference>
<name>A0A9W6FU93_9BACT</name>